<dbReference type="Proteomes" id="UP000299102">
    <property type="component" value="Unassembled WGS sequence"/>
</dbReference>
<name>A0A4C1XSA6_EUMVA</name>
<evidence type="ECO:0000313" key="1">
    <source>
        <dbReference type="EMBL" id="GBP65933.1"/>
    </source>
</evidence>
<reference evidence="1 2" key="1">
    <citation type="journal article" date="2019" name="Commun. Biol.">
        <title>The bagworm genome reveals a unique fibroin gene that provides high tensile strength.</title>
        <authorList>
            <person name="Kono N."/>
            <person name="Nakamura H."/>
            <person name="Ohtoshi R."/>
            <person name="Tomita M."/>
            <person name="Numata K."/>
            <person name="Arakawa K."/>
        </authorList>
    </citation>
    <scope>NUCLEOTIDE SEQUENCE [LARGE SCALE GENOMIC DNA]</scope>
</reference>
<gene>
    <name evidence="1" type="ORF">EVAR_50282_1</name>
</gene>
<accession>A0A4C1XSA6</accession>
<protein>
    <submittedName>
        <fullName evidence="1">Uncharacterized protein</fullName>
    </submittedName>
</protein>
<organism evidence="1 2">
    <name type="scientific">Eumeta variegata</name>
    <name type="common">Bagworm moth</name>
    <name type="synonym">Eumeta japonica</name>
    <dbReference type="NCBI Taxonomy" id="151549"/>
    <lineage>
        <taxon>Eukaryota</taxon>
        <taxon>Metazoa</taxon>
        <taxon>Ecdysozoa</taxon>
        <taxon>Arthropoda</taxon>
        <taxon>Hexapoda</taxon>
        <taxon>Insecta</taxon>
        <taxon>Pterygota</taxon>
        <taxon>Neoptera</taxon>
        <taxon>Endopterygota</taxon>
        <taxon>Lepidoptera</taxon>
        <taxon>Glossata</taxon>
        <taxon>Ditrysia</taxon>
        <taxon>Tineoidea</taxon>
        <taxon>Psychidae</taxon>
        <taxon>Oiketicinae</taxon>
        <taxon>Eumeta</taxon>
    </lineage>
</organism>
<dbReference type="EMBL" id="BGZK01000943">
    <property type="protein sequence ID" value="GBP65933.1"/>
    <property type="molecule type" value="Genomic_DNA"/>
</dbReference>
<keyword evidence="2" id="KW-1185">Reference proteome</keyword>
<dbReference type="AlphaFoldDB" id="A0A4C1XSA6"/>
<sequence length="221" mass="24741">MSSFYHTLKVFYGLVNLPEVRDYMRYVFTGLDSSSNKKLAVATHSYNSQFGVWTWVDDKHGGVNKPCLQSSNAYNKSGVQFTEEEPLIPEPANSDVGPGLRSRLVRPGHLGAASEGRVPELTIPQDYPGAYSAYYWHLKRLASVDSWLCFCHQRVDGRRRAWRHAAGAVLGYAGVLGHTKSGPLGTESGTLDTQSRRPWTHRTLNFGYSRVWDTSKKSNIT</sequence>
<proteinExistence type="predicted"/>
<evidence type="ECO:0000313" key="2">
    <source>
        <dbReference type="Proteomes" id="UP000299102"/>
    </source>
</evidence>
<comment type="caution">
    <text evidence="1">The sequence shown here is derived from an EMBL/GenBank/DDBJ whole genome shotgun (WGS) entry which is preliminary data.</text>
</comment>